<gene>
    <name evidence="5" type="primary">lysA</name>
    <name evidence="10" type="ORF">BK666_09695</name>
</gene>
<dbReference type="Gene3D" id="3.20.20.10">
    <property type="entry name" value="Alanine racemase"/>
    <property type="match status" value="1"/>
</dbReference>
<comment type="function">
    <text evidence="5">Specifically catalyzes the decarboxylation of meso-diaminopimelate (meso-DAP) to L-lysine.</text>
</comment>
<dbReference type="NCBIfam" id="TIGR01048">
    <property type="entry name" value="lysA"/>
    <property type="match status" value="1"/>
</dbReference>
<dbReference type="RefSeq" id="WP_123509456.1">
    <property type="nucleotide sequence ID" value="NZ_MOBQ01000012.1"/>
</dbReference>
<keyword evidence="5" id="KW-0028">Amino-acid biosynthesis</keyword>
<dbReference type="PROSITE" id="PS00878">
    <property type="entry name" value="ODR_DC_2_1"/>
    <property type="match status" value="1"/>
</dbReference>
<evidence type="ECO:0000256" key="4">
    <source>
        <dbReference type="ARBA" id="ARBA00023239"/>
    </source>
</evidence>
<dbReference type="PRINTS" id="PR01179">
    <property type="entry name" value="ODADCRBXLASE"/>
</dbReference>
<evidence type="ECO:0000259" key="9">
    <source>
        <dbReference type="Pfam" id="PF02784"/>
    </source>
</evidence>
<dbReference type="GO" id="GO:0009089">
    <property type="term" value="P:lysine biosynthetic process via diaminopimelate"/>
    <property type="evidence" value="ECO:0007669"/>
    <property type="project" value="UniProtKB-UniRule"/>
</dbReference>
<dbReference type="InterPro" id="IPR022653">
    <property type="entry name" value="De-COase2_pyr-phos_BS"/>
</dbReference>
<dbReference type="InterPro" id="IPR000183">
    <property type="entry name" value="Orn/DAP/Arg_de-COase"/>
</dbReference>
<evidence type="ECO:0000256" key="1">
    <source>
        <dbReference type="ARBA" id="ARBA00001933"/>
    </source>
</evidence>
<organism evidence="10 11">
    <name type="scientific">Pseudomonas frederiksbergensis</name>
    <dbReference type="NCBI Taxonomy" id="104087"/>
    <lineage>
        <taxon>Bacteria</taxon>
        <taxon>Pseudomonadati</taxon>
        <taxon>Pseudomonadota</taxon>
        <taxon>Gammaproteobacteria</taxon>
        <taxon>Pseudomonadales</taxon>
        <taxon>Pseudomonadaceae</taxon>
        <taxon>Pseudomonas</taxon>
    </lineage>
</organism>
<feature type="binding site" evidence="5">
    <location>
        <position position="369"/>
    </location>
    <ligand>
        <name>substrate</name>
    </ligand>
</feature>
<accession>A0A423K823</accession>
<dbReference type="CDD" id="cd06828">
    <property type="entry name" value="PLPDE_III_DapDC"/>
    <property type="match status" value="1"/>
</dbReference>
<evidence type="ECO:0000313" key="10">
    <source>
        <dbReference type="EMBL" id="RON47944.1"/>
    </source>
</evidence>
<dbReference type="EMBL" id="MOBQ01000012">
    <property type="protein sequence ID" value="RON47944.1"/>
    <property type="molecule type" value="Genomic_DNA"/>
</dbReference>
<dbReference type="InterPro" id="IPR029066">
    <property type="entry name" value="PLP-binding_barrel"/>
</dbReference>
<dbReference type="HAMAP" id="MF_02120">
    <property type="entry name" value="LysA"/>
    <property type="match status" value="1"/>
</dbReference>
<dbReference type="SUPFAM" id="SSF51419">
    <property type="entry name" value="PLP-binding barrel"/>
    <property type="match status" value="1"/>
</dbReference>
<keyword evidence="2 5" id="KW-0210">Decarboxylase</keyword>
<comment type="cofactor">
    <cofactor evidence="1 5 7 8">
        <name>pyridoxal 5'-phosphate</name>
        <dbReference type="ChEBI" id="CHEBI:597326"/>
    </cofactor>
</comment>
<dbReference type="SUPFAM" id="SSF50621">
    <property type="entry name" value="Alanine racemase C-terminal domain-like"/>
    <property type="match status" value="1"/>
</dbReference>
<sequence length="412" mass="45540">MTRPSPFTLLADSLQLHGSPLWCYDALTIRERVNSLREFDTIRYAQKACSNLHILRLMHEQGLQVDAVSIGEVERALIAGFRASGSPAGIVFTCDLLDQTTLKRVVELGVEVNAGSIDMLRQLGECSPGHRVWLRINPGFGHGHSRKTNTGGENSKHGIWHEQIQDALAVIREFRLELVGVHMHIGSGVDYSHLEQVARAMVLLVGSLGQDIEAFSIGGGLSTPYHREDVAVDIQRYARTWAAAKQEIEALLGHPVRMEIEPGRFLMAESGYLVCEVRAVKRMGKHNYVLVDAGFNDLMRPAMYGAFHHMTLIDANGQPVDRPQQPTIVGGPLCESGDIFTQDEQALRPQSLPQAKVGDLLVFHDAGAYGSSMSSNYNSRPLLPEVLLVNGQSRLIRRRQPLSALYELELGL</sequence>
<dbReference type="EC" id="4.1.1.20" evidence="5 6"/>
<feature type="binding site" evidence="5">
    <location>
        <begin position="261"/>
        <end position="264"/>
    </location>
    <ligand>
        <name>pyridoxal 5'-phosphate</name>
        <dbReference type="ChEBI" id="CHEBI:597326"/>
    </ligand>
</feature>
<keyword evidence="3 5" id="KW-0663">Pyridoxal phosphate</keyword>
<proteinExistence type="inferred from homology"/>
<dbReference type="PRINTS" id="PR01181">
    <property type="entry name" value="DAPDCRBXLASE"/>
</dbReference>
<keyword evidence="5 8" id="KW-0457">Lysine biosynthesis</keyword>
<dbReference type="InterPro" id="IPR009006">
    <property type="entry name" value="Ala_racemase/Decarboxylase_C"/>
</dbReference>
<feature type="active site" description="Proton donor" evidence="7">
    <location>
        <position position="334"/>
    </location>
</feature>
<evidence type="ECO:0000256" key="7">
    <source>
        <dbReference type="PIRSR" id="PIRSR600183-50"/>
    </source>
</evidence>
<dbReference type="GO" id="GO:0008836">
    <property type="term" value="F:diaminopimelate decarboxylase activity"/>
    <property type="evidence" value="ECO:0007669"/>
    <property type="project" value="UniProtKB-UniRule"/>
</dbReference>
<feature type="modified residue" description="N6-(pyridoxal phosphate)lysine" evidence="5 7">
    <location>
        <position position="47"/>
    </location>
</feature>
<feature type="domain" description="Orn/DAP/Arg decarboxylase 2 N-terminal" evidence="9">
    <location>
        <begin position="40"/>
        <end position="268"/>
    </location>
</feature>
<dbReference type="InterPro" id="IPR002986">
    <property type="entry name" value="DAP_deCOOHase_LysA"/>
</dbReference>
<dbReference type="InterPro" id="IPR022657">
    <property type="entry name" value="De-COase2_CS"/>
</dbReference>
<evidence type="ECO:0000313" key="11">
    <source>
        <dbReference type="Proteomes" id="UP000285349"/>
    </source>
</evidence>
<feature type="binding site" evidence="5">
    <location>
        <position position="300"/>
    </location>
    <ligand>
        <name>substrate</name>
    </ligand>
</feature>
<dbReference type="Gene3D" id="2.40.37.10">
    <property type="entry name" value="Lyase, Ornithine Decarboxylase, Chain A, domain 1"/>
    <property type="match status" value="1"/>
</dbReference>
<dbReference type="Pfam" id="PF02784">
    <property type="entry name" value="Orn_Arg_deC_N"/>
    <property type="match status" value="1"/>
</dbReference>
<keyword evidence="4 5" id="KW-0456">Lyase</keyword>
<evidence type="ECO:0000256" key="8">
    <source>
        <dbReference type="RuleBase" id="RU003738"/>
    </source>
</evidence>
<feature type="binding site" evidence="5">
    <location>
        <position position="335"/>
    </location>
    <ligand>
        <name>substrate</name>
    </ligand>
</feature>
<evidence type="ECO:0000256" key="5">
    <source>
        <dbReference type="HAMAP-Rule" id="MF_02120"/>
    </source>
</evidence>
<comment type="caution">
    <text evidence="10">The sequence shown here is derived from an EMBL/GenBank/DDBJ whole genome shotgun (WGS) entry which is preliminary data.</text>
</comment>
<feature type="binding site" evidence="5">
    <location>
        <position position="369"/>
    </location>
    <ligand>
        <name>pyridoxal 5'-phosphate</name>
        <dbReference type="ChEBI" id="CHEBI:597326"/>
    </ligand>
</feature>
<dbReference type="PANTHER" id="PTHR43727:SF2">
    <property type="entry name" value="GROUP IV DECARBOXYLASE"/>
    <property type="match status" value="1"/>
</dbReference>
<comment type="similarity">
    <text evidence="5">Belongs to the Orn/Lys/Arg decarboxylase class-II family. LysA subfamily.</text>
</comment>
<dbReference type="PROSITE" id="PS00879">
    <property type="entry name" value="ODR_DC_2_2"/>
    <property type="match status" value="1"/>
</dbReference>
<comment type="catalytic activity">
    <reaction evidence="5 8">
        <text>meso-2,6-diaminopimelate + H(+) = L-lysine + CO2</text>
        <dbReference type="Rhea" id="RHEA:15101"/>
        <dbReference type="ChEBI" id="CHEBI:15378"/>
        <dbReference type="ChEBI" id="CHEBI:16526"/>
        <dbReference type="ChEBI" id="CHEBI:32551"/>
        <dbReference type="ChEBI" id="CHEBI:57791"/>
        <dbReference type="EC" id="4.1.1.20"/>
    </reaction>
</comment>
<dbReference type="UniPathway" id="UPA00034">
    <property type="reaction ID" value="UER00027"/>
</dbReference>
<feature type="binding site" evidence="5">
    <location>
        <position position="264"/>
    </location>
    <ligand>
        <name>substrate</name>
    </ligand>
</feature>
<dbReference type="PANTHER" id="PTHR43727">
    <property type="entry name" value="DIAMINOPIMELATE DECARBOXYLASE"/>
    <property type="match status" value="1"/>
</dbReference>
<dbReference type="GO" id="GO:0030170">
    <property type="term" value="F:pyridoxal phosphate binding"/>
    <property type="evidence" value="ECO:0007669"/>
    <property type="project" value="UniProtKB-UniRule"/>
</dbReference>
<dbReference type="InterPro" id="IPR022644">
    <property type="entry name" value="De-COase2_N"/>
</dbReference>
<name>A0A423K823_9PSED</name>
<comment type="pathway">
    <text evidence="5 8">Amino-acid biosynthesis; L-lysine biosynthesis via DAP pathway; L-lysine from DL-2,6-diaminopimelate: step 1/1.</text>
</comment>
<evidence type="ECO:0000256" key="2">
    <source>
        <dbReference type="ARBA" id="ARBA00022793"/>
    </source>
</evidence>
<dbReference type="Proteomes" id="UP000285349">
    <property type="component" value="Unassembled WGS sequence"/>
</dbReference>
<dbReference type="OrthoDB" id="9802241at2"/>
<reference evidence="10 11" key="1">
    <citation type="submission" date="2016-10" db="EMBL/GenBank/DDBJ databases">
        <title>Comparative genome analysis of multiple Pseudomonas spp. focuses on biocontrol and plant growth promoting traits.</title>
        <authorList>
            <person name="Tao X.-Y."/>
            <person name="Taylor C.G."/>
        </authorList>
    </citation>
    <scope>NUCLEOTIDE SEQUENCE [LARGE SCALE GENOMIC DNA]</scope>
    <source>
        <strain evidence="10 11">37A10</strain>
    </source>
</reference>
<protein>
    <recommendedName>
        <fullName evidence="5 6">Diaminopimelate decarboxylase</fullName>
        <shortName evidence="5">DAP decarboxylase</shortName>
        <shortName evidence="5">DAPDC</shortName>
        <ecNumber evidence="5 6">4.1.1.20</ecNumber>
    </recommendedName>
</protein>
<comment type="subunit">
    <text evidence="5">Homodimer.</text>
</comment>
<evidence type="ECO:0000256" key="3">
    <source>
        <dbReference type="ARBA" id="ARBA00022898"/>
    </source>
</evidence>
<evidence type="ECO:0000256" key="6">
    <source>
        <dbReference type="NCBIfam" id="TIGR01048"/>
    </source>
</evidence>
<feature type="binding site" evidence="5">
    <location>
        <position position="304"/>
    </location>
    <ligand>
        <name>substrate</name>
    </ligand>
</feature>
<feature type="binding site" evidence="5">
    <location>
        <position position="220"/>
    </location>
    <ligand>
        <name>pyridoxal 5'-phosphate</name>
        <dbReference type="ChEBI" id="CHEBI:597326"/>
    </ligand>
</feature>
<dbReference type="AlphaFoldDB" id="A0A423K823"/>